<dbReference type="PANTHER" id="PTHR30011">
    <property type="entry name" value="ALKANESULFONATE MONOOXYGENASE-RELATED"/>
    <property type="match status" value="1"/>
</dbReference>
<dbReference type="InterPro" id="IPR051260">
    <property type="entry name" value="Diverse_substr_monoxygenases"/>
</dbReference>
<comment type="similarity">
    <text evidence="5">Belongs to the NtaA/SnaA/DszA monooxygenase family.</text>
</comment>
<evidence type="ECO:0000256" key="3">
    <source>
        <dbReference type="ARBA" id="ARBA00023002"/>
    </source>
</evidence>
<dbReference type="Gene3D" id="3.20.20.30">
    <property type="entry name" value="Luciferase-like domain"/>
    <property type="match status" value="1"/>
</dbReference>
<organism evidence="7 8">
    <name type="scientific">Paenibacillus marchantiophytorum</name>
    <dbReference type="NCBI Taxonomy" id="1619310"/>
    <lineage>
        <taxon>Bacteria</taxon>
        <taxon>Bacillati</taxon>
        <taxon>Bacillota</taxon>
        <taxon>Bacilli</taxon>
        <taxon>Bacillales</taxon>
        <taxon>Paenibacillaceae</taxon>
        <taxon>Paenibacillus</taxon>
    </lineage>
</organism>
<sequence length="443" mass="49426">MSHQHKQMILNFFLNNTGVHEMGWKHPEAQPERVSDLSHYIELVQIAEAAKFHAVFLADNLSLGPLVATNGLSTGFEPVTLLAALAAVTSRIGLIATVSSTYTEPFNTARLFASLDHLSGGRAGWNVVTSANSLSTQLNFQQEESITHEVYYNRAEEFVQLAKKFWDSWEDDALVLDREKGIYADHDKIHTFDHHGPYYDAKGPLNLPRSPQGYPVLVQAGASETGKNFAARTAEVVYTMQPAWETAQAFYRDIKSRVEKFGRNPDELKIIPGICPVIGETEEEAKEKAAKIHKLLDVRVGVKRISLAIDYDLSAFPLDEPVPDLSGIPNQKTYSKLIQTIARNEQLTIRQLVHRVASGNGHLTFVGTPVQIADELEAWFLKAADGFAIRPQLLPGGLADFAKWVVPELQRRGLFHKEYTGRTLRENLGLQRPVNSFIKQFSG</sequence>
<accession>A0ABQ1F3R6</accession>
<dbReference type="GO" id="GO:0004497">
    <property type="term" value="F:monooxygenase activity"/>
    <property type="evidence" value="ECO:0007669"/>
    <property type="project" value="UniProtKB-KW"/>
</dbReference>
<keyword evidence="3" id="KW-0560">Oxidoreductase</keyword>
<dbReference type="CDD" id="cd01095">
    <property type="entry name" value="Nitrilotriacetate_monoxgenase"/>
    <property type="match status" value="1"/>
</dbReference>
<keyword evidence="4 7" id="KW-0503">Monooxygenase</keyword>
<reference evidence="8" key="1">
    <citation type="journal article" date="2019" name="Int. J. Syst. Evol. Microbiol.">
        <title>The Global Catalogue of Microorganisms (GCM) 10K type strain sequencing project: providing services to taxonomists for standard genome sequencing and annotation.</title>
        <authorList>
            <consortium name="The Broad Institute Genomics Platform"/>
            <consortium name="The Broad Institute Genome Sequencing Center for Infectious Disease"/>
            <person name="Wu L."/>
            <person name="Ma J."/>
        </authorList>
    </citation>
    <scope>NUCLEOTIDE SEQUENCE [LARGE SCALE GENOMIC DNA]</scope>
    <source>
        <strain evidence="8">CGMCC 1.15043</strain>
    </source>
</reference>
<dbReference type="EMBL" id="BMHE01000034">
    <property type="protein sequence ID" value="GFZ98518.1"/>
    <property type="molecule type" value="Genomic_DNA"/>
</dbReference>
<evidence type="ECO:0000313" key="8">
    <source>
        <dbReference type="Proteomes" id="UP000615455"/>
    </source>
</evidence>
<evidence type="ECO:0000256" key="1">
    <source>
        <dbReference type="ARBA" id="ARBA00022630"/>
    </source>
</evidence>
<evidence type="ECO:0000256" key="2">
    <source>
        <dbReference type="ARBA" id="ARBA00022643"/>
    </source>
</evidence>
<evidence type="ECO:0000256" key="5">
    <source>
        <dbReference type="ARBA" id="ARBA00033748"/>
    </source>
</evidence>
<comment type="caution">
    <text evidence="7">The sequence shown here is derived from an EMBL/GenBank/DDBJ whole genome shotgun (WGS) entry which is preliminary data.</text>
</comment>
<dbReference type="PIRSF" id="PIRSF000337">
    <property type="entry name" value="NTA_MOA"/>
    <property type="match status" value="1"/>
</dbReference>
<evidence type="ECO:0000259" key="6">
    <source>
        <dbReference type="Pfam" id="PF00296"/>
    </source>
</evidence>
<dbReference type="SUPFAM" id="SSF51679">
    <property type="entry name" value="Bacterial luciferase-like"/>
    <property type="match status" value="1"/>
</dbReference>
<keyword evidence="2" id="KW-0288">FMN</keyword>
<dbReference type="Proteomes" id="UP000615455">
    <property type="component" value="Unassembled WGS sequence"/>
</dbReference>
<evidence type="ECO:0000256" key="4">
    <source>
        <dbReference type="ARBA" id="ARBA00023033"/>
    </source>
</evidence>
<dbReference type="NCBIfam" id="TIGR03860">
    <property type="entry name" value="FMN_nitrolo"/>
    <property type="match status" value="1"/>
</dbReference>
<name>A0ABQ1F3R6_9BACL</name>
<keyword evidence="1" id="KW-0285">Flavoprotein</keyword>
<dbReference type="RefSeq" id="WP_189016607.1">
    <property type="nucleotide sequence ID" value="NZ_BMHE01000034.1"/>
</dbReference>
<dbReference type="PANTHER" id="PTHR30011:SF16">
    <property type="entry name" value="C2H2 FINGER DOMAIN TRANSCRIPTION FACTOR (EUROFUNG)-RELATED"/>
    <property type="match status" value="1"/>
</dbReference>
<proteinExistence type="inferred from homology"/>
<dbReference type="InterPro" id="IPR016215">
    <property type="entry name" value="NTA_MOA"/>
</dbReference>
<feature type="domain" description="Luciferase-like" evidence="6">
    <location>
        <begin position="31"/>
        <end position="379"/>
    </location>
</feature>
<dbReference type="InterPro" id="IPR036661">
    <property type="entry name" value="Luciferase-like_sf"/>
</dbReference>
<dbReference type="InterPro" id="IPR011251">
    <property type="entry name" value="Luciferase-like_dom"/>
</dbReference>
<gene>
    <name evidence="7" type="primary">ssuD</name>
    <name evidence="7" type="ORF">GCM10008018_50890</name>
</gene>
<dbReference type="Pfam" id="PF00296">
    <property type="entry name" value="Bac_luciferase"/>
    <property type="match status" value="1"/>
</dbReference>
<keyword evidence="8" id="KW-1185">Reference proteome</keyword>
<evidence type="ECO:0000313" key="7">
    <source>
        <dbReference type="EMBL" id="GFZ98518.1"/>
    </source>
</evidence>
<protein>
    <submittedName>
        <fullName evidence="7">Monooxygenase</fullName>
    </submittedName>
</protein>